<protein>
    <submittedName>
        <fullName evidence="1">Uncharacterized protein</fullName>
    </submittedName>
</protein>
<sequence length="170" mass="19514">MTSVVNFSNPVLYDKIAQELNVELNKLGHIDDLYPVARAGFESDESFPEIYVNDGTKINFRILPDSTRSMSFFIVTGDMEDIDMAFSVPMAYIVWMNLTLVDPSKQYDYTAEIIRDVYNVLDAYGCYEINVDINTPFEGFSLLEKEVNNNTMRPYSAFRCNFTKTVEICN</sequence>
<organism evidence="1">
    <name type="scientific">marine sediment metagenome</name>
    <dbReference type="NCBI Taxonomy" id="412755"/>
    <lineage>
        <taxon>unclassified sequences</taxon>
        <taxon>metagenomes</taxon>
        <taxon>ecological metagenomes</taxon>
    </lineage>
</organism>
<dbReference type="EMBL" id="LAZR01009231">
    <property type="protein sequence ID" value="KKM73876.1"/>
    <property type="molecule type" value="Genomic_DNA"/>
</dbReference>
<reference evidence="1" key="1">
    <citation type="journal article" date="2015" name="Nature">
        <title>Complex archaea that bridge the gap between prokaryotes and eukaryotes.</title>
        <authorList>
            <person name="Spang A."/>
            <person name="Saw J.H."/>
            <person name="Jorgensen S.L."/>
            <person name="Zaremba-Niedzwiedzka K."/>
            <person name="Martijn J."/>
            <person name="Lind A.E."/>
            <person name="van Eijk R."/>
            <person name="Schleper C."/>
            <person name="Guy L."/>
            <person name="Ettema T.J."/>
        </authorList>
    </citation>
    <scope>NUCLEOTIDE SEQUENCE</scope>
</reference>
<dbReference type="AlphaFoldDB" id="A0A0F9KGM2"/>
<evidence type="ECO:0000313" key="1">
    <source>
        <dbReference type="EMBL" id="KKM73876.1"/>
    </source>
</evidence>
<name>A0A0F9KGM2_9ZZZZ</name>
<comment type="caution">
    <text evidence="1">The sequence shown here is derived from an EMBL/GenBank/DDBJ whole genome shotgun (WGS) entry which is preliminary data.</text>
</comment>
<accession>A0A0F9KGM2</accession>
<proteinExistence type="predicted"/>
<gene>
    <name evidence="1" type="ORF">LCGC14_1406010</name>
</gene>